<evidence type="ECO:0000313" key="12">
    <source>
        <dbReference type="EMBL" id="SBT08875.1"/>
    </source>
</evidence>
<dbReference type="PANTHER" id="PTHR38685:SF1">
    <property type="entry name" value="CELL DIVISION PROTEIN ZIPA"/>
    <property type="match status" value="1"/>
</dbReference>
<sequence length="436" mass="47693">MTELQTGLIGLGVAAVIGVAAYNKWQEYRHRKLAEQVLNNHHADILLDESGGDVSGAAHAANALKADVEREAPANTAAEPSLDFKENLPAFLMPGERVEPVFHDDQQHSEPDMARQEPVVEPASSSAVLEPEPSPKVETVTDRISGMSRLPDVEKSAKDGTEYAHLLSPLIDYVAAFETVEPLPANQILDAQRAVLMRIRKPVHWIGYNEFTREWEPIIDDGDIEYRRFRIGVQLVDRQGPLDDSDLSVFHIAMQDLAADLMAIVDLPARQPALDAAAKLDAFCASVDIQIGINVISQGQAFPGTKLRALAEAAGMLADGEGHFVRSDDEGNVLFVLHNQEAQGFSVESMKTMSTHGITFLLDVPRVSHGERVFNQMVDLARRFSEALRGSLVDDNHRPLSAAALDPIRSQVGRYQAVMAEHGLPAGGPLTRRLFS</sequence>
<evidence type="ECO:0000256" key="1">
    <source>
        <dbReference type="ARBA" id="ARBA00022475"/>
    </source>
</evidence>
<feature type="domain" description="ZipA C-terminal FtsZ-binding" evidence="11">
    <location>
        <begin position="287"/>
        <end position="412"/>
    </location>
</feature>
<evidence type="ECO:0000256" key="2">
    <source>
        <dbReference type="ARBA" id="ARBA00022519"/>
    </source>
</evidence>
<keyword evidence="2 9" id="KW-0997">Cell inner membrane</keyword>
<evidence type="ECO:0000259" key="11">
    <source>
        <dbReference type="SMART" id="SM00771"/>
    </source>
</evidence>
<dbReference type="InterPro" id="IPR036765">
    <property type="entry name" value="ZipA_FtsZ-bd_C_sf"/>
</dbReference>
<evidence type="ECO:0000256" key="8">
    <source>
        <dbReference type="RuleBase" id="RU003612"/>
    </source>
</evidence>
<comment type="similarity">
    <text evidence="8">Belongs to the ZipA family.</text>
</comment>
<dbReference type="Gene3D" id="3.30.1400.10">
    <property type="entry name" value="ZipA, C-terminal FtsZ-binding domain"/>
    <property type="match status" value="1"/>
</dbReference>
<dbReference type="InterPro" id="IPR007449">
    <property type="entry name" value="ZipA_FtsZ-bd_C"/>
</dbReference>
<dbReference type="EMBL" id="FLQY01000215">
    <property type="protein sequence ID" value="SBT08875.1"/>
    <property type="molecule type" value="Genomic_DNA"/>
</dbReference>
<comment type="subcellular location">
    <subcellularLocation>
        <location evidence="9">Cell inner membrane</location>
        <topology evidence="9">Single-pass type I membrane protein</topology>
    </subcellularLocation>
</comment>
<evidence type="ECO:0000256" key="5">
    <source>
        <dbReference type="ARBA" id="ARBA00022989"/>
    </source>
</evidence>
<keyword evidence="6 9" id="KW-0472">Membrane</keyword>
<evidence type="ECO:0000256" key="10">
    <source>
        <dbReference type="SAM" id="MobiDB-lite"/>
    </source>
</evidence>
<evidence type="ECO:0000313" key="13">
    <source>
        <dbReference type="Proteomes" id="UP000199600"/>
    </source>
</evidence>
<protein>
    <recommendedName>
        <fullName evidence="8">Cell division protein ZipA</fullName>
    </recommendedName>
</protein>
<dbReference type="Pfam" id="PF04354">
    <property type="entry name" value="ZipA_C"/>
    <property type="match status" value="1"/>
</dbReference>
<name>A0A1A8XV02_9RHOO</name>
<dbReference type="AlphaFoldDB" id="A0A1A8XV02"/>
<dbReference type="GO" id="GO:0032153">
    <property type="term" value="C:cell division site"/>
    <property type="evidence" value="ECO:0007669"/>
    <property type="project" value="TreeGrafter"/>
</dbReference>
<comment type="function">
    <text evidence="8">Essential cell division protein that stabilizes the FtsZ protofilaments by cross-linking them and that serves as a cytoplasmic membrane anchor for the Z ring. Also required for the recruitment to the septal ring of downstream cell division proteins.</text>
</comment>
<gene>
    <name evidence="12" type="ORF">PROAA_2920021</name>
</gene>
<accession>A0A1A8XV02</accession>
<reference evidence="12 13" key="1">
    <citation type="submission" date="2016-06" db="EMBL/GenBank/DDBJ databases">
        <authorList>
            <person name="Kjaerup R.B."/>
            <person name="Dalgaard T.S."/>
            <person name="Juul-Madsen H.R."/>
        </authorList>
    </citation>
    <scope>NUCLEOTIDE SEQUENCE [LARGE SCALE GENOMIC DNA]</scope>
    <source>
        <strain evidence="12">2</strain>
    </source>
</reference>
<dbReference type="Proteomes" id="UP000199600">
    <property type="component" value="Unassembled WGS sequence"/>
</dbReference>
<feature type="region of interest" description="Disordered" evidence="10">
    <location>
        <begin position="106"/>
        <end position="140"/>
    </location>
</feature>
<organism evidence="12 13">
    <name type="scientific">Candidatus Propionivibrio aalborgensis</name>
    <dbReference type="NCBI Taxonomy" id="1860101"/>
    <lineage>
        <taxon>Bacteria</taxon>
        <taxon>Pseudomonadati</taxon>
        <taxon>Pseudomonadota</taxon>
        <taxon>Betaproteobacteria</taxon>
        <taxon>Rhodocyclales</taxon>
        <taxon>Rhodocyclaceae</taxon>
        <taxon>Propionivibrio</taxon>
    </lineage>
</organism>
<keyword evidence="1 9" id="KW-1003">Cell membrane</keyword>
<keyword evidence="5" id="KW-1133">Transmembrane helix</keyword>
<dbReference type="RefSeq" id="WP_186411398.1">
    <property type="nucleotide sequence ID" value="NZ_FLQY01000215.1"/>
</dbReference>
<keyword evidence="7 8" id="KW-0131">Cell cycle</keyword>
<dbReference type="PANTHER" id="PTHR38685">
    <property type="entry name" value="CELL DIVISION PROTEIN ZIPA"/>
    <property type="match status" value="1"/>
</dbReference>
<evidence type="ECO:0000256" key="7">
    <source>
        <dbReference type="ARBA" id="ARBA00023306"/>
    </source>
</evidence>
<dbReference type="SUPFAM" id="SSF64383">
    <property type="entry name" value="Cell-division protein ZipA, C-terminal domain"/>
    <property type="match status" value="1"/>
</dbReference>
<dbReference type="GO" id="GO:0000917">
    <property type="term" value="P:division septum assembly"/>
    <property type="evidence" value="ECO:0007669"/>
    <property type="project" value="TreeGrafter"/>
</dbReference>
<dbReference type="SMART" id="SM00771">
    <property type="entry name" value="ZipA_C"/>
    <property type="match status" value="1"/>
</dbReference>
<evidence type="ECO:0000256" key="4">
    <source>
        <dbReference type="ARBA" id="ARBA00022692"/>
    </source>
</evidence>
<evidence type="ECO:0000256" key="3">
    <source>
        <dbReference type="ARBA" id="ARBA00022618"/>
    </source>
</evidence>
<evidence type="ECO:0000256" key="9">
    <source>
        <dbReference type="RuleBase" id="RU003613"/>
    </source>
</evidence>
<dbReference type="InterPro" id="IPR011919">
    <property type="entry name" value="Cell_div_ZipA"/>
</dbReference>
<proteinExistence type="inferred from homology"/>
<evidence type="ECO:0000256" key="6">
    <source>
        <dbReference type="ARBA" id="ARBA00023136"/>
    </source>
</evidence>
<feature type="compositionally biased region" description="Basic and acidic residues" evidence="10">
    <location>
        <begin position="106"/>
        <end position="115"/>
    </location>
</feature>
<keyword evidence="13" id="KW-1185">Reference proteome</keyword>
<dbReference type="GO" id="GO:0005886">
    <property type="term" value="C:plasma membrane"/>
    <property type="evidence" value="ECO:0007669"/>
    <property type="project" value="UniProtKB-SubCell"/>
</dbReference>
<keyword evidence="4 9" id="KW-0812">Transmembrane</keyword>
<keyword evidence="3 8" id="KW-0132">Cell division</keyword>